<evidence type="ECO:0000313" key="1">
    <source>
        <dbReference type="EMBL" id="AXC13754.1"/>
    </source>
</evidence>
<accession>A0A2Z5G4J4</accession>
<dbReference type="Proteomes" id="UP000253606">
    <property type="component" value="Chromosome"/>
</dbReference>
<organism evidence="1 2">
    <name type="scientific">Acidisarcina polymorpha</name>
    <dbReference type="NCBI Taxonomy" id="2211140"/>
    <lineage>
        <taxon>Bacteria</taxon>
        <taxon>Pseudomonadati</taxon>
        <taxon>Acidobacteriota</taxon>
        <taxon>Terriglobia</taxon>
        <taxon>Terriglobales</taxon>
        <taxon>Acidobacteriaceae</taxon>
        <taxon>Acidisarcina</taxon>
    </lineage>
</organism>
<dbReference type="KEGG" id="abas:ACPOL_4482"/>
<evidence type="ECO:0000313" key="2">
    <source>
        <dbReference type="Proteomes" id="UP000253606"/>
    </source>
</evidence>
<protein>
    <submittedName>
        <fullName evidence="1">Uncharacterized protein</fullName>
    </submittedName>
</protein>
<dbReference type="EMBL" id="CP030840">
    <property type="protein sequence ID" value="AXC13754.1"/>
    <property type="molecule type" value="Genomic_DNA"/>
</dbReference>
<gene>
    <name evidence="1" type="ORF">ACPOL_4482</name>
</gene>
<dbReference type="RefSeq" id="WP_150133075.1">
    <property type="nucleotide sequence ID" value="NZ_CP030840.1"/>
</dbReference>
<proteinExistence type="predicted"/>
<keyword evidence="2" id="KW-1185">Reference proteome</keyword>
<reference evidence="1 2" key="1">
    <citation type="journal article" date="2018" name="Front. Microbiol.">
        <title>Hydrolytic Capabilities as a Key to Environmental Success: Chitinolytic and Cellulolytic Acidobacteria From Acidic Sub-arctic Soils and Boreal Peatlands.</title>
        <authorList>
            <person name="Belova S.E."/>
            <person name="Ravin N.V."/>
            <person name="Pankratov T.A."/>
            <person name="Rakitin A.L."/>
            <person name="Ivanova A.A."/>
            <person name="Beletsky A.V."/>
            <person name="Mardanov A.V."/>
            <person name="Sinninghe Damste J.S."/>
            <person name="Dedysh S.N."/>
        </authorList>
    </citation>
    <scope>NUCLEOTIDE SEQUENCE [LARGE SCALE GENOMIC DNA]</scope>
    <source>
        <strain evidence="1 2">SBC82</strain>
    </source>
</reference>
<sequence length="67" mass="7424">MTNTSNDGQIDKKHWESVHICPRCACITNLSEIDLRTVTTGIVECPRCHWSGPIEIEIAEIDEAGEG</sequence>
<dbReference type="AlphaFoldDB" id="A0A2Z5G4J4"/>
<name>A0A2Z5G4J4_9BACT</name>